<evidence type="ECO:0000313" key="4">
    <source>
        <dbReference type="Proteomes" id="UP001555786"/>
    </source>
</evidence>
<evidence type="ECO:0000256" key="1">
    <source>
        <dbReference type="SAM" id="SignalP"/>
    </source>
</evidence>
<dbReference type="RefSeq" id="WP_245197435.1">
    <property type="nucleotide sequence ID" value="NZ_JAVSCS010000018.1"/>
</dbReference>
<keyword evidence="4" id="KW-1185">Reference proteome</keyword>
<sequence length="42" mass="4466">MTILKILTAVFVLAGLAACASDYGQADRRPAYVVGPDTPFPR</sequence>
<evidence type="ECO:0000313" key="5">
    <source>
        <dbReference type="Proteomes" id="UP001595190"/>
    </source>
</evidence>
<gene>
    <name evidence="2" type="ORF">ABXS05_00795</name>
    <name evidence="3" type="ORF">ACETRX_06305</name>
</gene>
<comment type="caution">
    <text evidence="2">The sequence shown here is derived from an EMBL/GenBank/DDBJ whole genome shotgun (WGS) entry which is preliminary data.</text>
</comment>
<dbReference type="Proteomes" id="UP001555786">
    <property type="component" value="Unassembled WGS sequence"/>
</dbReference>
<name>A0ABV3PEW8_9HYPH</name>
<evidence type="ECO:0000313" key="3">
    <source>
        <dbReference type="EMBL" id="MFC2249218.1"/>
    </source>
</evidence>
<dbReference type="EMBL" id="JBHGPK010000001">
    <property type="protein sequence ID" value="MFC2249218.1"/>
    <property type="molecule type" value="Genomic_DNA"/>
</dbReference>
<evidence type="ECO:0000313" key="2">
    <source>
        <dbReference type="EMBL" id="MEW9304056.1"/>
    </source>
</evidence>
<dbReference type="PROSITE" id="PS51257">
    <property type="entry name" value="PROKAR_LIPOPROTEIN"/>
    <property type="match status" value="1"/>
</dbReference>
<accession>A0ABV3PEW8</accession>
<reference evidence="3 5" key="2">
    <citation type="submission" date="2024-09" db="EMBL/GenBank/DDBJ databases">
        <title>Description of Labrys sedimenti sp. nov., isolated from a diclofenac-degrading enrichment culture, and genome-based reclassification of Labrys portucalensis as a later heterotypic synonym of Labrys neptuniae.</title>
        <authorList>
            <person name="Tancsics A."/>
            <person name="Csepanyi A."/>
        </authorList>
    </citation>
    <scope>NUCLEOTIDE SEQUENCE [LARGE SCALE GENOMIC DNA]</scope>
    <source>
        <strain evidence="3 5">LMG 23412</strain>
    </source>
</reference>
<organism evidence="2 4">
    <name type="scientific">Labrys neptuniae</name>
    <dbReference type="NCBI Taxonomy" id="376174"/>
    <lineage>
        <taxon>Bacteria</taxon>
        <taxon>Pseudomonadati</taxon>
        <taxon>Pseudomonadota</taxon>
        <taxon>Alphaproteobacteria</taxon>
        <taxon>Hyphomicrobiales</taxon>
        <taxon>Xanthobacteraceae</taxon>
        <taxon>Labrys</taxon>
    </lineage>
</organism>
<dbReference type="Proteomes" id="UP001595190">
    <property type="component" value="Unassembled WGS sequence"/>
</dbReference>
<protein>
    <submittedName>
        <fullName evidence="2">YgdI/YgdR family lipoprotein</fullName>
    </submittedName>
</protein>
<feature type="signal peptide" evidence="1">
    <location>
        <begin position="1"/>
        <end position="20"/>
    </location>
</feature>
<dbReference type="EMBL" id="JBFNQD010000001">
    <property type="protein sequence ID" value="MEW9304056.1"/>
    <property type="molecule type" value="Genomic_DNA"/>
</dbReference>
<keyword evidence="1" id="KW-0732">Signal</keyword>
<keyword evidence="2" id="KW-0449">Lipoprotein</keyword>
<feature type="chain" id="PRO_5045032872" evidence="1">
    <location>
        <begin position="21"/>
        <end position="42"/>
    </location>
</feature>
<proteinExistence type="predicted"/>
<reference evidence="2 4" key="1">
    <citation type="submission" date="2024-07" db="EMBL/GenBank/DDBJ databases">
        <title>Description of Labrys sedimenti sp. nov., isolated from a diclofenac-degrading enrichment culture.</title>
        <authorList>
            <person name="Tancsics A."/>
            <person name="Csepanyi A."/>
        </authorList>
    </citation>
    <scope>NUCLEOTIDE SEQUENCE [LARGE SCALE GENOMIC DNA]</scope>
    <source>
        <strain evidence="2 4">LMG 23578</strain>
    </source>
</reference>